<dbReference type="OrthoDB" id="399880at2"/>
<dbReference type="Gene3D" id="3.40.50.1110">
    <property type="entry name" value="SGNH hydrolase"/>
    <property type="match status" value="1"/>
</dbReference>
<dbReference type="eggNOG" id="COG2755">
    <property type="taxonomic scope" value="Bacteria"/>
</dbReference>
<dbReference type="EMBL" id="AE017308">
    <property type="protein sequence ID" value="AAT27859.1"/>
    <property type="molecule type" value="Genomic_DNA"/>
</dbReference>
<dbReference type="HOGENOM" id="CLU_338537_0_0_14"/>
<name>Q6KHR9_MYCM1</name>
<dbReference type="STRING" id="267748.MMOB3730"/>
<dbReference type="SUPFAM" id="SSF52266">
    <property type="entry name" value="SGNH hydrolase"/>
    <property type="match status" value="1"/>
</dbReference>
<organism evidence="1 2">
    <name type="scientific">Mycoplasma mobile (strain ATCC 43663 / 163K / NCTC 11711)</name>
    <name type="common">Mesomycoplasma mobile</name>
    <dbReference type="NCBI Taxonomy" id="267748"/>
    <lineage>
        <taxon>Bacteria</taxon>
        <taxon>Bacillati</taxon>
        <taxon>Mycoplasmatota</taxon>
        <taxon>Mycoplasmoidales</taxon>
        <taxon>Metamycoplasmataceae</taxon>
        <taxon>Mesomycoplasma</taxon>
    </lineage>
</organism>
<proteinExistence type="predicted"/>
<keyword evidence="2" id="KW-1185">Reference proteome</keyword>
<dbReference type="KEGG" id="mmo:MMOB3730"/>
<reference evidence="1 2" key="1">
    <citation type="journal article" date="2004" name="Genome Res.">
        <title>The complete genome and proteome of Mycoplasma mobile.</title>
        <authorList>
            <person name="Jaffe J.D."/>
            <person name="Stange-Thomann N."/>
            <person name="Smith C."/>
            <person name="DeCaprio D."/>
            <person name="Fisher S."/>
            <person name="Butler J."/>
            <person name="Calvo S."/>
            <person name="Elkins T."/>
            <person name="FitzGerald M.G."/>
            <person name="Hafez N."/>
            <person name="Kodira C.D."/>
            <person name="Major J."/>
            <person name="Wang S."/>
            <person name="Wilkinson J."/>
            <person name="Nicol R."/>
            <person name="Nusbaum C."/>
            <person name="Birren B."/>
            <person name="Berg H.C."/>
            <person name="Church G.M."/>
        </authorList>
    </citation>
    <scope>NUCLEOTIDE SEQUENCE [LARGE SCALE GENOMIC DNA]</scope>
    <source>
        <strain evidence="2">ATCC 43663 / 163K / NCTC 11711</strain>
    </source>
</reference>
<sequence length="840" mass="100494">MYRKKAISISEKIRYLAIGDDFSLGYSVFYSNQYPGYFKSEHSKKLGINFPSYLADIFLKNNDEIKLEWFENYSFLGARAKDVLYFLNSKKKDHSFLNSENIIKLNLLKDQDPDLSNVFKDDFKIKFNPNESEVKYENFNSLIQSANLITITLGFNDIFWDFPLEKILLNVFVSEKNNINLFWESFIKKQKDFKVDLFEVLKTLREKNPNAAIVYIIPPNFFFRLENILKVNYKNTELNLLNSINNNINKIVEKTISLFEDIYLINTFDKLNFEKNIKIYNRSPFDYHPTQIAYKKMAKDIFFKLSFPDNFSFEIAQMYKKNYSFNYFLSDHKNFRQILKYKKPLTDLYTNSNDEELESFNSEEKILLPFSQKIVLKKILTILFLVNEKFLYKYFQLLVSYLEKWNENLAMKIKFFLEENNNYIKLAKVILDSNLIEEIFQNIQNSIDFYPFSSKKIGDFLDLKIFKKIIIKNLSNKETYYRFLNYFYKDDFLKNNNSLIKNTFVQTSFILLNDQNLTKIFYEKFIESYVKNLSTKADFETVKSLYNLIVSSNSFVLFLKKLSSILFDHYLEFSKIDNYINFLANFSEKYVKQFLIDLFELFDSLLNTEKIKLEIDQLILNNFKYKIQEKNLLFTLWFLINNNHLKELIFKFLDYVSLELKYPLNGKFNRANIAKKYIKQNYKLFFKYLSAITESIKDFKDVKFLMYYLAKNPFVKKYLLNTRTFNSELNTLNAFDVFKSRKYLFRITRPFSSSLYEYCQENNDFETFENSITLLLNALVEIFEILSVPKNLIILKTIKNIIYKFLKTKSKQANLLIKSHLNKFNSFESIIIAIDKLSNN</sequence>
<evidence type="ECO:0000313" key="1">
    <source>
        <dbReference type="EMBL" id="AAT27859.1"/>
    </source>
</evidence>
<dbReference type="AlphaFoldDB" id="Q6KHR9"/>
<dbReference type="RefSeq" id="WP_011264893.1">
    <property type="nucleotide sequence ID" value="NC_006908.1"/>
</dbReference>
<gene>
    <name evidence="1" type="ordered locus">MMOB3730</name>
</gene>
<dbReference type="InterPro" id="IPR036514">
    <property type="entry name" value="SGNH_hydro_sf"/>
</dbReference>
<protein>
    <submittedName>
        <fullName evidence="1">Expressed protein</fullName>
    </submittedName>
</protein>
<evidence type="ECO:0000313" key="2">
    <source>
        <dbReference type="Proteomes" id="UP000009072"/>
    </source>
</evidence>
<accession>Q6KHR9</accession>
<dbReference type="Proteomes" id="UP000009072">
    <property type="component" value="Chromosome"/>
</dbReference>